<dbReference type="Gene3D" id="1.20.970.10">
    <property type="entry name" value="Transferase, Pyrimidine Nucleoside Phosphorylase, Chain C"/>
    <property type="match status" value="1"/>
</dbReference>
<dbReference type="InterPro" id="IPR017459">
    <property type="entry name" value="Glycosyl_Trfase_fam3_N_dom"/>
</dbReference>
<organism evidence="6 7">
    <name type="scientific">Gloeothece citriformis (strain PCC 7424)</name>
    <name type="common">Cyanothece sp. (strain PCC 7424)</name>
    <dbReference type="NCBI Taxonomy" id="65393"/>
    <lineage>
        <taxon>Bacteria</taxon>
        <taxon>Bacillati</taxon>
        <taxon>Cyanobacteriota</taxon>
        <taxon>Cyanophyceae</taxon>
        <taxon>Oscillatoriophycideae</taxon>
        <taxon>Chroococcales</taxon>
        <taxon>Aphanothecaceae</taxon>
        <taxon>Gloeothece</taxon>
        <taxon>Gloeothece citriformis</taxon>
    </lineage>
</organism>
<dbReference type="PANTHER" id="PTHR43285">
    <property type="entry name" value="ANTHRANILATE PHOSPHORIBOSYLTRANSFERASE"/>
    <property type="match status" value="1"/>
</dbReference>
<dbReference type="Proteomes" id="UP000002384">
    <property type="component" value="Chromosome"/>
</dbReference>
<evidence type="ECO:0000259" key="4">
    <source>
        <dbReference type="Pfam" id="PF00591"/>
    </source>
</evidence>
<keyword evidence="2 6" id="KW-0808">Transferase</keyword>
<evidence type="ECO:0000256" key="1">
    <source>
        <dbReference type="ARBA" id="ARBA00022676"/>
    </source>
</evidence>
<keyword evidence="1" id="KW-0328">Glycosyltransferase</keyword>
<evidence type="ECO:0000313" key="6">
    <source>
        <dbReference type="EMBL" id="ACK70116.1"/>
    </source>
</evidence>
<dbReference type="GO" id="GO:0000162">
    <property type="term" value="P:L-tryptophan biosynthetic process"/>
    <property type="evidence" value="ECO:0007669"/>
    <property type="project" value="InterPro"/>
</dbReference>
<evidence type="ECO:0000256" key="2">
    <source>
        <dbReference type="ARBA" id="ARBA00022679"/>
    </source>
</evidence>
<keyword evidence="3" id="KW-0028">Amino-acid biosynthesis</keyword>
<dbReference type="EMBL" id="CP001291">
    <property type="protein sequence ID" value="ACK70116.1"/>
    <property type="molecule type" value="Genomic_DNA"/>
</dbReference>
<keyword evidence="7" id="KW-1185">Reference proteome</keyword>
<sequence length="357" mass="39546">MSSQFRELLKKVGSGQHTKENLTRTEAAQATGMMLMGEATAAQIGAFMIAHRIKRITPEELAGMLDAYDELSPHIYPSPEEKTPFVFGIPYDGRSRTAPIFPLTALILSCAGVPAIMHGGDSMPTKYGIPLIELWQGLGLDFSVLAIEQVQELYNRTGLGFIYTPRHFPLADGLTPYRDQIGKRPPIATLELIWSPYVGNFHLVSGYVHPPTEALFRETLKLRKPTIAFTFVKGLEGSCDIRLSQTTIVAISQPQTSEGFEYLKLHPQDYGMEGKDHPLDSTSDLFLAMDAVIEGKASPLKQASIWNGGFYLWRYGICPDFSSGLEIAENLLNSGKVAQKRAEIRATLDDIINHNHH</sequence>
<dbReference type="NCBIfam" id="NF005635">
    <property type="entry name" value="PRK07394.1"/>
    <property type="match status" value="1"/>
</dbReference>
<evidence type="ECO:0000259" key="5">
    <source>
        <dbReference type="Pfam" id="PF02885"/>
    </source>
</evidence>
<dbReference type="GO" id="GO:0005829">
    <property type="term" value="C:cytosol"/>
    <property type="evidence" value="ECO:0007669"/>
    <property type="project" value="TreeGrafter"/>
</dbReference>
<dbReference type="SUPFAM" id="SSF47648">
    <property type="entry name" value="Nucleoside phosphorylase/phosphoribosyltransferase N-terminal domain"/>
    <property type="match status" value="1"/>
</dbReference>
<accession>B7KB06</accession>
<dbReference type="InterPro" id="IPR036320">
    <property type="entry name" value="Glycosyl_Trfase_fam3_N_dom_sf"/>
</dbReference>
<dbReference type="InterPro" id="IPR000312">
    <property type="entry name" value="Glycosyl_Trfase_fam3"/>
</dbReference>
<dbReference type="eggNOG" id="COG0547">
    <property type="taxonomic scope" value="Bacteria"/>
</dbReference>
<dbReference type="Gene3D" id="3.40.1030.10">
    <property type="entry name" value="Nucleoside phosphorylase/phosphoribosyltransferase catalytic domain"/>
    <property type="match status" value="1"/>
</dbReference>
<reference evidence="7" key="1">
    <citation type="journal article" date="2011" name="MBio">
        <title>Novel metabolic attributes of the genus Cyanothece, comprising a group of unicellular nitrogen-fixing Cyanobacteria.</title>
        <authorList>
            <person name="Bandyopadhyay A."/>
            <person name="Elvitigala T."/>
            <person name="Welsh E."/>
            <person name="Stockel J."/>
            <person name="Liberton M."/>
            <person name="Min H."/>
            <person name="Sherman L.A."/>
            <person name="Pakrasi H.B."/>
        </authorList>
    </citation>
    <scope>NUCLEOTIDE SEQUENCE [LARGE SCALE GENOMIC DNA]</scope>
    <source>
        <strain evidence="7">PCC 7424</strain>
    </source>
</reference>
<gene>
    <name evidence="6" type="ordered locus">PCC7424_1680</name>
</gene>
<dbReference type="PANTHER" id="PTHR43285:SF3">
    <property type="entry name" value="SLL1634 PROTEIN"/>
    <property type="match status" value="1"/>
</dbReference>
<feature type="domain" description="Glycosyl transferase family 3 N-terminal" evidence="5">
    <location>
        <begin position="6"/>
        <end position="70"/>
    </location>
</feature>
<dbReference type="OrthoDB" id="9926at2"/>
<dbReference type="FunFam" id="3.40.1030.10:FF:000010">
    <property type="entry name" value="Anthranilate phosphoribosyltransferase"/>
    <property type="match status" value="1"/>
</dbReference>
<protein>
    <submittedName>
        <fullName evidence="6">Glycosyl transferase, family 3-like protein</fullName>
    </submittedName>
</protein>
<dbReference type="GO" id="GO:0004048">
    <property type="term" value="F:anthranilate phosphoribosyltransferase activity"/>
    <property type="evidence" value="ECO:0007669"/>
    <property type="project" value="InterPro"/>
</dbReference>
<dbReference type="HOGENOM" id="CLU_034315_0_0_3"/>
<dbReference type="RefSeq" id="WP_012599060.1">
    <property type="nucleotide sequence ID" value="NC_011729.1"/>
</dbReference>
<name>B7KB06_GLOC7</name>
<dbReference type="InterPro" id="IPR035902">
    <property type="entry name" value="Nuc_phospho_transferase"/>
</dbReference>
<proteinExistence type="predicted"/>
<dbReference type="Pfam" id="PF02885">
    <property type="entry name" value="Glycos_trans_3N"/>
    <property type="match status" value="1"/>
</dbReference>
<feature type="domain" description="Glycosyl transferase family 3" evidence="4">
    <location>
        <begin position="103"/>
        <end position="336"/>
    </location>
</feature>
<evidence type="ECO:0000313" key="7">
    <source>
        <dbReference type="Proteomes" id="UP000002384"/>
    </source>
</evidence>
<dbReference type="InterPro" id="IPR005940">
    <property type="entry name" value="Anthranilate_Pribosyl_Tfrase"/>
</dbReference>
<dbReference type="KEGG" id="cyc:PCC7424_1680"/>
<keyword evidence="3" id="KW-0057">Aromatic amino acid biosynthesis</keyword>
<dbReference type="STRING" id="65393.PCC7424_1680"/>
<dbReference type="SUPFAM" id="SSF52418">
    <property type="entry name" value="Nucleoside phosphorylase/phosphoribosyltransferase catalytic domain"/>
    <property type="match status" value="1"/>
</dbReference>
<dbReference type="AlphaFoldDB" id="B7KB06"/>
<evidence type="ECO:0000256" key="3">
    <source>
        <dbReference type="ARBA" id="ARBA00023141"/>
    </source>
</evidence>
<dbReference type="Pfam" id="PF00591">
    <property type="entry name" value="Glycos_transf_3"/>
    <property type="match status" value="1"/>
</dbReference>